<feature type="domain" description="EAL" evidence="1">
    <location>
        <begin position="1"/>
        <end position="79"/>
    </location>
</feature>
<evidence type="ECO:0000313" key="3">
    <source>
        <dbReference type="Proteomes" id="UP000576645"/>
    </source>
</evidence>
<dbReference type="EMBL" id="VTXP01000006">
    <property type="protein sequence ID" value="NOJ23664.1"/>
    <property type="molecule type" value="Genomic_DNA"/>
</dbReference>
<evidence type="ECO:0000313" key="2">
    <source>
        <dbReference type="EMBL" id="NOJ23664.1"/>
    </source>
</evidence>
<sequence length="82" mass="9738">MVNHHCRLQPFHHNFCSGIKRVKDLDTIQQTSPHPFSEGAENAEQSAYLLWRNVHQQQGFLFAKPMPYEQLTDWRNQYEHSS</sequence>
<dbReference type="Proteomes" id="UP000576645">
    <property type="component" value="Unassembled WGS sequence"/>
</dbReference>
<protein>
    <recommendedName>
        <fullName evidence="1">EAL domain-containing protein</fullName>
    </recommendedName>
</protein>
<comment type="caution">
    <text evidence="2">The sequence shown here is derived from an EMBL/GenBank/DDBJ whole genome shotgun (WGS) entry which is preliminary data.</text>
</comment>
<organism evidence="2 3">
    <name type="scientific">Vibrio coralliilyticus</name>
    <dbReference type="NCBI Taxonomy" id="190893"/>
    <lineage>
        <taxon>Bacteria</taxon>
        <taxon>Pseudomonadati</taxon>
        <taxon>Pseudomonadota</taxon>
        <taxon>Gammaproteobacteria</taxon>
        <taxon>Vibrionales</taxon>
        <taxon>Vibrionaceae</taxon>
        <taxon>Vibrio</taxon>
    </lineage>
</organism>
<dbReference type="PROSITE" id="PS50883">
    <property type="entry name" value="EAL"/>
    <property type="match status" value="1"/>
</dbReference>
<dbReference type="AlphaFoldDB" id="A0AAP7DD98"/>
<name>A0AAP7DD98_9VIBR</name>
<reference evidence="2 3" key="1">
    <citation type="submission" date="2019-09" db="EMBL/GenBank/DDBJ databases">
        <title>Draft genome sequencing and comparative genomics of hatchery-associated Vibrios.</title>
        <authorList>
            <person name="Kehlet-Delgado H."/>
            <person name="Mueller R.S."/>
        </authorList>
    </citation>
    <scope>NUCLEOTIDE SEQUENCE [LARGE SCALE GENOMIC DNA]</scope>
    <source>
        <strain evidence="2 3">09-121-3</strain>
    </source>
</reference>
<proteinExistence type="predicted"/>
<accession>A0AAP7DD98</accession>
<dbReference type="InterPro" id="IPR001633">
    <property type="entry name" value="EAL_dom"/>
</dbReference>
<gene>
    <name evidence="2" type="ORF">F0238_13085</name>
</gene>
<dbReference type="Gene3D" id="3.20.20.450">
    <property type="entry name" value="EAL domain"/>
    <property type="match status" value="1"/>
</dbReference>
<dbReference type="InterPro" id="IPR035919">
    <property type="entry name" value="EAL_sf"/>
</dbReference>
<dbReference type="SUPFAM" id="SSF141868">
    <property type="entry name" value="EAL domain-like"/>
    <property type="match status" value="1"/>
</dbReference>
<evidence type="ECO:0000259" key="1">
    <source>
        <dbReference type="PROSITE" id="PS50883"/>
    </source>
</evidence>
<dbReference type="RefSeq" id="WP_171352865.1">
    <property type="nucleotide sequence ID" value="NZ_VTXP01000006.1"/>
</dbReference>